<reference evidence="15 16" key="1">
    <citation type="submission" date="2020-03" db="EMBL/GenBank/DDBJ databases">
        <authorList>
            <person name="Picone N."/>
        </authorList>
    </citation>
    <scope>NUCLEOTIDE SEQUENCE [LARGE SCALE GENOMIC DNA]</scope>
    <source>
        <strain evidence="15">NSCAC1</strain>
    </source>
</reference>
<dbReference type="InterPro" id="IPR010827">
    <property type="entry name" value="BamA/TamA_POTRA"/>
</dbReference>
<comment type="similarity">
    <text evidence="2">Belongs to the TamA family.</text>
</comment>
<evidence type="ECO:0000259" key="14">
    <source>
        <dbReference type="Pfam" id="PF17243"/>
    </source>
</evidence>
<keyword evidence="6 11" id="KW-0732">Signal</keyword>
<dbReference type="RefSeq" id="WP_197744645.1">
    <property type="nucleotide sequence ID" value="NZ_LR778175.1"/>
</dbReference>
<feature type="chain" id="PRO_5028896072" description="Translocation and assembly module subunit TamA" evidence="11">
    <location>
        <begin position="24"/>
        <end position="618"/>
    </location>
</feature>
<keyword evidence="4" id="KW-1134">Transmembrane beta strand</keyword>
<protein>
    <recommendedName>
        <fullName evidence="3">Translocation and assembly module subunit TamA</fullName>
    </recommendedName>
    <alternativeName>
        <fullName evidence="9">Autotransporter assembly factor TamA</fullName>
    </alternativeName>
</protein>
<dbReference type="Pfam" id="PF07244">
    <property type="entry name" value="POTRA"/>
    <property type="match status" value="1"/>
</dbReference>
<organism evidence="15 16">
    <name type="scientific">Candidatus Nitrosacidococcus tergens</name>
    <dbReference type="NCBI Taxonomy" id="553981"/>
    <lineage>
        <taxon>Bacteria</taxon>
        <taxon>Pseudomonadati</taxon>
        <taxon>Pseudomonadota</taxon>
        <taxon>Gammaproteobacteria</taxon>
        <taxon>Chromatiales</taxon>
        <taxon>Chromatiaceae</taxon>
        <taxon>Candidatus Nitrosacidococcus</taxon>
    </lineage>
</organism>
<evidence type="ECO:0000313" key="15">
    <source>
        <dbReference type="EMBL" id="CAB1274644.1"/>
    </source>
</evidence>
<dbReference type="Gene3D" id="3.10.20.310">
    <property type="entry name" value="membrane protein fhac"/>
    <property type="match status" value="3"/>
</dbReference>
<comment type="subunit">
    <text evidence="10">Interacts with TamB to form the translocation and assembly module (TAM).</text>
</comment>
<evidence type="ECO:0000256" key="4">
    <source>
        <dbReference type="ARBA" id="ARBA00022452"/>
    </source>
</evidence>
<dbReference type="PANTHER" id="PTHR12815:SF47">
    <property type="entry name" value="TRANSLOCATION AND ASSEMBLY MODULE SUBUNIT TAMA"/>
    <property type="match status" value="1"/>
</dbReference>
<dbReference type="InterPro" id="IPR039910">
    <property type="entry name" value="D15-like"/>
</dbReference>
<gene>
    <name evidence="15" type="ORF">NSCAC_0272</name>
</gene>
<evidence type="ECO:0000256" key="3">
    <source>
        <dbReference type="ARBA" id="ARBA00015419"/>
    </source>
</evidence>
<dbReference type="EMBL" id="LR778175">
    <property type="protein sequence ID" value="CAB1274644.1"/>
    <property type="molecule type" value="Genomic_DNA"/>
</dbReference>
<dbReference type="Pfam" id="PF01103">
    <property type="entry name" value="Omp85"/>
    <property type="match status" value="1"/>
</dbReference>
<feature type="domain" description="Bacterial surface antigen (D15)" evidence="12">
    <location>
        <begin position="300"/>
        <end position="615"/>
    </location>
</feature>
<dbReference type="Gene3D" id="2.40.160.50">
    <property type="entry name" value="membrane protein fhac: a member of the omp85/tpsb transporter family"/>
    <property type="match status" value="1"/>
</dbReference>
<dbReference type="GO" id="GO:0097347">
    <property type="term" value="C:TAM protein secretion complex"/>
    <property type="evidence" value="ECO:0007669"/>
    <property type="project" value="TreeGrafter"/>
</dbReference>
<dbReference type="GO" id="GO:0009279">
    <property type="term" value="C:cell outer membrane"/>
    <property type="evidence" value="ECO:0007669"/>
    <property type="project" value="UniProtKB-SubCell"/>
</dbReference>
<dbReference type="Proteomes" id="UP000516072">
    <property type="component" value="Chromosome"/>
</dbReference>
<evidence type="ECO:0000256" key="2">
    <source>
        <dbReference type="ARBA" id="ARBA00010248"/>
    </source>
</evidence>
<dbReference type="InterPro" id="IPR000184">
    <property type="entry name" value="Bac_surfAg_D15"/>
</dbReference>
<keyword evidence="7" id="KW-0472">Membrane</keyword>
<accession>A0A7G1Q8C5</accession>
<sequence>MHFRYTALVILLLLFFIAKSAWSATTINVNVEGIDGEALKNVMAYLTIAHQKENADLSKRQVHYLHHKAPNEIKSALEVYGYYKTKIDADLKEHNNVWEARYLINPGPRIKVGAIDLEILGDGAKDILFQSLKKDFPIKENSLLSQADYEKGKDELQKLAHEHGYFDAKFTQQRLQINLKTYLATPVLHFDTGSRYLFGQVQFVNDRTIQQCVDGVEAQEIPRKKGIIEPGLLVRYIRFKEGDPYKNASLADLQSALIDSNYYSEVEVEPCPERAVNLEVPIFVYLTANTHHHYSAGAGFGTNTGPRFNVGWENRYVNEHGHKFSFGIRASTINQVFNLGYAIPVGDPRTDQVRVDSSYGRRMTVTSDNEIGQIGIRHIVALSNGWQRTAFLDFRRERYHISGVAGGLAGFLNIGKRYDGGDSGLSYLLTPGVSWFHTEADNLVYPRKGYRFNVEVNGASRYAGSTSSFVQATVEGKFIRSVGERSRFLFRGNAGVTWTPNFSKLPPSIRYFTGGDNTIRGYNFEALGPKNENGQVIGGKNLLVGSIEYDYRFLDKWLIAGFYDAGNSFTGVNLDIQQGAGVGVRWLSPIGPVHLDLAYAVTRPGDHIRLHFYLGPDL</sequence>
<dbReference type="PANTHER" id="PTHR12815">
    <property type="entry name" value="SORTING AND ASSEMBLY MACHINERY SAMM50 PROTEIN FAMILY MEMBER"/>
    <property type="match status" value="1"/>
</dbReference>
<feature type="domain" description="POTRA" evidence="13">
    <location>
        <begin position="130"/>
        <end position="174"/>
    </location>
</feature>
<dbReference type="Pfam" id="PF17243">
    <property type="entry name" value="POTRA_TamA_1"/>
    <property type="match status" value="1"/>
</dbReference>
<evidence type="ECO:0000259" key="12">
    <source>
        <dbReference type="Pfam" id="PF01103"/>
    </source>
</evidence>
<keyword evidence="8" id="KW-0998">Cell outer membrane</keyword>
<proteinExistence type="inferred from homology"/>
<evidence type="ECO:0000256" key="9">
    <source>
        <dbReference type="ARBA" id="ARBA00033063"/>
    </source>
</evidence>
<dbReference type="KEGG" id="ntg:NSCAC_0272"/>
<evidence type="ECO:0000259" key="13">
    <source>
        <dbReference type="Pfam" id="PF07244"/>
    </source>
</evidence>
<evidence type="ECO:0000256" key="1">
    <source>
        <dbReference type="ARBA" id="ARBA00004442"/>
    </source>
</evidence>
<evidence type="ECO:0000256" key="8">
    <source>
        <dbReference type="ARBA" id="ARBA00023237"/>
    </source>
</evidence>
<name>A0A7G1Q8C5_9GAMM</name>
<keyword evidence="16" id="KW-1185">Reference proteome</keyword>
<dbReference type="InterPro" id="IPR035243">
    <property type="entry name" value="TamA_POTRA_Dom_1"/>
</dbReference>
<comment type="subcellular location">
    <subcellularLocation>
        <location evidence="1">Cell outer membrane</location>
    </subcellularLocation>
</comment>
<dbReference type="GO" id="GO:0009306">
    <property type="term" value="P:protein secretion"/>
    <property type="evidence" value="ECO:0007669"/>
    <property type="project" value="TreeGrafter"/>
</dbReference>
<dbReference type="AlphaFoldDB" id="A0A7G1Q8C5"/>
<feature type="signal peptide" evidence="11">
    <location>
        <begin position="1"/>
        <end position="23"/>
    </location>
</feature>
<evidence type="ECO:0000313" key="16">
    <source>
        <dbReference type="Proteomes" id="UP000516072"/>
    </source>
</evidence>
<evidence type="ECO:0000256" key="6">
    <source>
        <dbReference type="ARBA" id="ARBA00022729"/>
    </source>
</evidence>
<evidence type="ECO:0000256" key="7">
    <source>
        <dbReference type="ARBA" id="ARBA00023136"/>
    </source>
</evidence>
<evidence type="ECO:0000256" key="11">
    <source>
        <dbReference type="SAM" id="SignalP"/>
    </source>
</evidence>
<keyword evidence="5" id="KW-0812">Transmembrane</keyword>
<evidence type="ECO:0000256" key="5">
    <source>
        <dbReference type="ARBA" id="ARBA00022692"/>
    </source>
</evidence>
<evidence type="ECO:0000256" key="10">
    <source>
        <dbReference type="ARBA" id="ARBA00093548"/>
    </source>
</evidence>
<feature type="domain" description="TamA POTRA" evidence="14">
    <location>
        <begin position="29"/>
        <end position="106"/>
    </location>
</feature>